<evidence type="ECO:0000313" key="1">
    <source>
        <dbReference type="EMBL" id="QZE14400.1"/>
    </source>
</evidence>
<dbReference type="EMBL" id="CP081303">
    <property type="protein sequence ID" value="QZE14400.1"/>
    <property type="molecule type" value="Genomic_DNA"/>
</dbReference>
<organism evidence="1 2">
    <name type="scientific">Halosquirtibacter laminarini</name>
    <dbReference type="NCBI Taxonomy" id="3374600"/>
    <lineage>
        <taxon>Bacteria</taxon>
        <taxon>Pseudomonadati</taxon>
        <taxon>Bacteroidota</taxon>
        <taxon>Bacteroidia</taxon>
        <taxon>Marinilabiliales</taxon>
        <taxon>Prolixibacteraceae</taxon>
        <taxon>Halosquirtibacter</taxon>
    </lineage>
</organism>
<accession>A0AC61NJF1</accession>
<protein>
    <submittedName>
        <fullName evidence="1">LacI family transcriptional regulator</fullName>
    </submittedName>
</protein>
<evidence type="ECO:0000313" key="2">
    <source>
        <dbReference type="Proteomes" id="UP000826212"/>
    </source>
</evidence>
<name>A0AC61NJF1_9BACT</name>
<dbReference type="Proteomes" id="UP000826212">
    <property type="component" value="Chromosome"/>
</dbReference>
<gene>
    <name evidence="1" type="ORF">K4L44_00460</name>
</gene>
<proteinExistence type="predicted"/>
<keyword evidence="2" id="KW-1185">Reference proteome</keyword>
<reference evidence="1" key="1">
    <citation type="submission" date="2021-08" db="EMBL/GenBank/DDBJ databases">
        <title>Novel anaerobic bacterium isolated from sea squirt in East Sea, Republic of Korea.</title>
        <authorList>
            <person name="Nguyen T.H."/>
            <person name="Li Z."/>
            <person name="Lee Y.-J."/>
            <person name="Ko J."/>
            <person name="Kim S.-G."/>
        </authorList>
    </citation>
    <scope>NUCLEOTIDE SEQUENCE</scope>
    <source>
        <strain evidence="1">KCTC 25031</strain>
    </source>
</reference>
<sequence length="329" mass="36921">MAKVRVSDIAQSLGISPSTVSRALNNHPKISTQTKKKIVDKAHEMGYFDSETQTLSAFPYKTTALLYPVAASDLMQDAVNMLTIAEQYGYAVSLFPIPNSSYVKLLTKMLLEKQYQSVISFFPCTDTVASLEALESKGLRVVLINPENEKTYLPQVNIDIYSASYEAFEHLVLMAGTNIAMVGTPLLPSIHREIERAYMDVLNRNGVQYNPECIYNETGNLEDLHRWIFSLLDFRRDISGLFTASNHHMLQVVSSLRDLGRKIPRDVKVISLSYSDFPNFLSPKITSCDFKMESILCECFIILSGGSVTDCYSGVNDVKYSFVLRKSTL</sequence>